<dbReference type="Pfam" id="PF13561">
    <property type="entry name" value="adh_short_C2"/>
    <property type="match status" value="1"/>
</dbReference>
<dbReference type="EMBL" id="JAWDGP010007794">
    <property type="protein sequence ID" value="KAK3704554.1"/>
    <property type="molecule type" value="Genomic_DNA"/>
</dbReference>
<dbReference type="AlphaFoldDB" id="A0AAE0XR07"/>
<sequence length="272" mass="28305">MSGLAGKSVIVTGSSSGIGEATAILFARKGCNVTLCGQDSGRLQEAEEKCKQAGAAGGHTNRFIAVAGDMTDSGVRKKVVQDTQAAFGRLDVLVANHGVLMGGALPDLSEIDYDTTMDINLKSTVFLIKEALPYLEMTKGSIVCVSSIFSTMTGPNLLPYFLSKAATDHLVRCLAVQLGPKGIRVNAVNPSGVNTRIARFLGDSGDPDAVDKVFGPNTPLAGQASGAQEQADVIAFLVSEEARFITGQCLVVDGGLGLKGNPFNWLPQQGSS</sequence>
<name>A0AAE0XR07_9GAST</name>
<comment type="caution">
    <text evidence="1">The sequence shown here is derived from an EMBL/GenBank/DDBJ whole genome shotgun (WGS) entry which is preliminary data.</text>
</comment>
<proteinExistence type="predicted"/>
<keyword evidence="2" id="KW-1185">Reference proteome</keyword>
<dbReference type="InterPro" id="IPR002347">
    <property type="entry name" value="SDR_fam"/>
</dbReference>
<dbReference type="PRINTS" id="PR00081">
    <property type="entry name" value="GDHRDH"/>
</dbReference>
<dbReference type="Gene3D" id="3.40.50.720">
    <property type="entry name" value="NAD(P)-binding Rossmann-like Domain"/>
    <property type="match status" value="1"/>
</dbReference>
<dbReference type="InterPro" id="IPR036291">
    <property type="entry name" value="NAD(P)-bd_dom_sf"/>
</dbReference>
<dbReference type="SUPFAM" id="SSF51735">
    <property type="entry name" value="NAD(P)-binding Rossmann-fold domains"/>
    <property type="match status" value="1"/>
</dbReference>
<evidence type="ECO:0000313" key="2">
    <source>
        <dbReference type="Proteomes" id="UP001283361"/>
    </source>
</evidence>
<dbReference type="PRINTS" id="PR00080">
    <property type="entry name" value="SDRFAMILY"/>
</dbReference>
<dbReference type="PANTHER" id="PTHR43975:SF2">
    <property type="entry name" value="EG:BACR7A4.14 PROTEIN-RELATED"/>
    <property type="match status" value="1"/>
</dbReference>
<gene>
    <name evidence="1" type="ORF">RRG08_033596</name>
</gene>
<accession>A0AAE0XR07</accession>
<reference evidence="1" key="1">
    <citation type="journal article" date="2023" name="G3 (Bethesda)">
        <title>A reference genome for the long-term kleptoplast-retaining sea slug Elysia crispata morphotype clarki.</title>
        <authorList>
            <person name="Eastman K.E."/>
            <person name="Pendleton A.L."/>
            <person name="Shaikh M.A."/>
            <person name="Suttiyut T."/>
            <person name="Ogas R."/>
            <person name="Tomko P."/>
            <person name="Gavelis G."/>
            <person name="Widhalm J.R."/>
            <person name="Wisecaver J.H."/>
        </authorList>
    </citation>
    <scope>NUCLEOTIDE SEQUENCE</scope>
    <source>
        <strain evidence="1">ECLA1</strain>
    </source>
</reference>
<dbReference type="PANTHER" id="PTHR43975">
    <property type="entry name" value="ZGC:101858"/>
    <property type="match status" value="1"/>
</dbReference>
<organism evidence="1 2">
    <name type="scientific">Elysia crispata</name>
    <name type="common">lettuce slug</name>
    <dbReference type="NCBI Taxonomy" id="231223"/>
    <lineage>
        <taxon>Eukaryota</taxon>
        <taxon>Metazoa</taxon>
        <taxon>Spiralia</taxon>
        <taxon>Lophotrochozoa</taxon>
        <taxon>Mollusca</taxon>
        <taxon>Gastropoda</taxon>
        <taxon>Heterobranchia</taxon>
        <taxon>Euthyneura</taxon>
        <taxon>Panpulmonata</taxon>
        <taxon>Sacoglossa</taxon>
        <taxon>Placobranchoidea</taxon>
        <taxon>Plakobranchidae</taxon>
        <taxon>Elysia</taxon>
    </lineage>
</organism>
<protein>
    <submittedName>
        <fullName evidence="1">Uncharacterized protein</fullName>
    </submittedName>
</protein>
<dbReference type="FunFam" id="3.40.50.720:FF:000084">
    <property type="entry name" value="Short-chain dehydrogenase reductase"/>
    <property type="match status" value="1"/>
</dbReference>
<dbReference type="Proteomes" id="UP001283361">
    <property type="component" value="Unassembled WGS sequence"/>
</dbReference>
<evidence type="ECO:0000313" key="1">
    <source>
        <dbReference type="EMBL" id="KAK3704554.1"/>
    </source>
</evidence>